<reference evidence="11" key="1">
    <citation type="submission" date="2021-03" db="EMBL/GenBank/DDBJ databases">
        <title>Draft genome sequence of rust myrtle Austropuccinia psidii MF-1, a brazilian biotype.</title>
        <authorList>
            <person name="Quecine M.C."/>
            <person name="Pachon D.M.R."/>
            <person name="Bonatelli M.L."/>
            <person name="Correr F.H."/>
            <person name="Franceschini L.M."/>
            <person name="Leite T.F."/>
            <person name="Margarido G.R.A."/>
            <person name="Almeida C.A."/>
            <person name="Ferrarezi J.A."/>
            <person name="Labate C.A."/>
        </authorList>
    </citation>
    <scope>NUCLEOTIDE SEQUENCE</scope>
    <source>
        <strain evidence="11">MF-1</strain>
    </source>
</reference>
<evidence type="ECO:0000256" key="4">
    <source>
        <dbReference type="ARBA" id="ARBA00022759"/>
    </source>
</evidence>
<dbReference type="Proteomes" id="UP000765509">
    <property type="component" value="Unassembled WGS sequence"/>
</dbReference>
<dbReference type="GO" id="GO:0003887">
    <property type="term" value="F:DNA-directed DNA polymerase activity"/>
    <property type="evidence" value="ECO:0007669"/>
    <property type="project" value="UniProtKB-KW"/>
</dbReference>
<keyword evidence="6" id="KW-0460">Magnesium</keyword>
<dbReference type="EMBL" id="AVOT02000686">
    <property type="protein sequence ID" value="MBW0464041.1"/>
    <property type="molecule type" value="Genomic_DNA"/>
</dbReference>
<dbReference type="GO" id="GO:0004519">
    <property type="term" value="F:endonuclease activity"/>
    <property type="evidence" value="ECO:0007669"/>
    <property type="project" value="UniProtKB-KW"/>
</dbReference>
<evidence type="ECO:0000256" key="10">
    <source>
        <dbReference type="ARBA" id="ARBA00023172"/>
    </source>
</evidence>
<dbReference type="InterPro" id="IPR039537">
    <property type="entry name" value="Retrotran_Ty1/copia-like"/>
</dbReference>
<keyword evidence="5" id="KW-0378">Hydrolase</keyword>
<dbReference type="GO" id="GO:0003964">
    <property type="term" value="F:RNA-directed DNA polymerase activity"/>
    <property type="evidence" value="ECO:0007669"/>
    <property type="project" value="UniProtKB-KW"/>
</dbReference>
<dbReference type="GO" id="GO:0046872">
    <property type="term" value="F:metal ion binding"/>
    <property type="evidence" value="ECO:0007669"/>
    <property type="project" value="UniProtKB-KW"/>
</dbReference>
<keyword evidence="2" id="KW-0540">Nuclease</keyword>
<gene>
    <name evidence="11" type="ORF">O181_003756</name>
</gene>
<dbReference type="PANTHER" id="PTHR42648:SF11">
    <property type="entry name" value="TRANSPOSON TY4-P GAG-POL POLYPROTEIN"/>
    <property type="match status" value="1"/>
</dbReference>
<dbReference type="OrthoDB" id="7691805at2759"/>
<comment type="caution">
    <text evidence="11">The sequence shown here is derived from an EMBL/GenBank/DDBJ whole genome shotgun (WGS) entry which is preliminary data.</text>
</comment>
<keyword evidence="1" id="KW-0548">Nucleotidyltransferase</keyword>
<keyword evidence="9" id="KW-0239">DNA-directed DNA polymerase</keyword>
<evidence type="ECO:0000256" key="8">
    <source>
        <dbReference type="ARBA" id="ARBA00022918"/>
    </source>
</evidence>
<dbReference type="InterPro" id="IPR036397">
    <property type="entry name" value="RNaseH_sf"/>
</dbReference>
<dbReference type="GO" id="GO:0015074">
    <property type="term" value="P:DNA integration"/>
    <property type="evidence" value="ECO:0007669"/>
    <property type="project" value="UniProtKB-KW"/>
</dbReference>
<accession>A0A9Q3BE93</accession>
<keyword evidence="9" id="KW-0808">Transferase</keyword>
<organism evidence="11 12">
    <name type="scientific">Austropuccinia psidii MF-1</name>
    <dbReference type="NCBI Taxonomy" id="1389203"/>
    <lineage>
        <taxon>Eukaryota</taxon>
        <taxon>Fungi</taxon>
        <taxon>Dikarya</taxon>
        <taxon>Basidiomycota</taxon>
        <taxon>Pucciniomycotina</taxon>
        <taxon>Pucciniomycetes</taxon>
        <taxon>Pucciniales</taxon>
        <taxon>Sphaerophragmiaceae</taxon>
        <taxon>Austropuccinia</taxon>
    </lineage>
</organism>
<evidence type="ECO:0000256" key="9">
    <source>
        <dbReference type="ARBA" id="ARBA00022932"/>
    </source>
</evidence>
<sequence length="338" mass="37166">MANPSDRKSFCDTGASDSLTGDIYALCCFRKLTRPITLSVVTNTAKQSFVTGVDSLIYPGYHSKHVIINGVFYSPDPARTLISPGAELLFVGMDILIGTKAEGPLLREVYNGNGWKWQLPMFSRLLACAIDNNEITSQPSSSIPQSENISTISLPLSPICNMTIEPIKRIKDKNVTNHDNLKDQLLQWHCVFGHIGLGQIQQPLGKLALDCLSLIKLEIHNCVHCLLAKSLQCSSASSTNRSVEPLELVVSDLMGPLEKATINRGCYTLNICDVSSTYGECHILENKSDATICLQGTILCWQRLSGKRLKILCTDNGGKLNNNVLEKWLCNKGMHCKV</sequence>
<keyword evidence="12" id="KW-1185">Reference proteome</keyword>
<keyword evidence="7" id="KW-0229">DNA integration</keyword>
<evidence type="ECO:0000256" key="1">
    <source>
        <dbReference type="ARBA" id="ARBA00022695"/>
    </source>
</evidence>
<evidence type="ECO:0000256" key="7">
    <source>
        <dbReference type="ARBA" id="ARBA00022908"/>
    </source>
</evidence>
<dbReference type="AlphaFoldDB" id="A0A9Q3BE93"/>
<dbReference type="Gene3D" id="3.30.420.10">
    <property type="entry name" value="Ribonuclease H-like superfamily/Ribonuclease H"/>
    <property type="match status" value="1"/>
</dbReference>
<dbReference type="InterPro" id="IPR012337">
    <property type="entry name" value="RNaseH-like_sf"/>
</dbReference>
<evidence type="ECO:0000256" key="2">
    <source>
        <dbReference type="ARBA" id="ARBA00022722"/>
    </source>
</evidence>
<dbReference type="SUPFAM" id="SSF53098">
    <property type="entry name" value="Ribonuclease H-like"/>
    <property type="match status" value="1"/>
</dbReference>
<keyword evidence="3" id="KW-0479">Metal-binding</keyword>
<evidence type="ECO:0000313" key="11">
    <source>
        <dbReference type="EMBL" id="MBW0464041.1"/>
    </source>
</evidence>
<protein>
    <recommendedName>
        <fullName evidence="13">Integrase catalytic domain-containing protein</fullName>
    </recommendedName>
</protein>
<evidence type="ECO:0000256" key="3">
    <source>
        <dbReference type="ARBA" id="ARBA00022723"/>
    </source>
</evidence>
<dbReference type="GO" id="GO:0016787">
    <property type="term" value="F:hydrolase activity"/>
    <property type="evidence" value="ECO:0007669"/>
    <property type="project" value="UniProtKB-KW"/>
</dbReference>
<dbReference type="PANTHER" id="PTHR42648">
    <property type="entry name" value="TRANSPOSASE, PUTATIVE-RELATED"/>
    <property type="match status" value="1"/>
</dbReference>
<keyword evidence="8" id="KW-0695">RNA-directed DNA polymerase</keyword>
<evidence type="ECO:0008006" key="13">
    <source>
        <dbReference type="Google" id="ProtNLM"/>
    </source>
</evidence>
<dbReference type="GO" id="GO:0006310">
    <property type="term" value="P:DNA recombination"/>
    <property type="evidence" value="ECO:0007669"/>
    <property type="project" value="UniProtKB-KW"/>
</dbReference>
<dbReference type="GO" id="GO:0003676">
    <property type="term" value="F:nucleic acid binding"/>
    <property type="evidence" value="ECO:0007669"/>
    <property type="project" value="InterPro"/>
</dbReference>
<keyword evidence="10" id="KW-0233">DNA recombination</keyword>
<name>A0A9Q3BE93_9BASI</name>
<keyword evidence="4" id="KW-0255">Endonuclease</keyword>
<proteinExistence type="predicted"/>
<evidence type="ECO:0000256" key="5">
    <source>
        <dbReference type="ARBA" id="ARBA00022801"/>
    </source>
</evidence>
<evidence type="ECO:0000256" key="6">
    <source>
        <dbReference type="ARBA" id="ARBA00022842"/>
    </source>
</evidence>
<evidence type="ECO:0000313" key="12">
    <source>
        <dbReference type="Proteomes" id="UP000765509"/>
    </source>
</evidence>